<feature type="transmembrane region" description="Helical" evidence="7">
    <location>
        <begin position="12"/>
        <end position="38"/>
    </location>
</feature>
<comment type="subcellular location">
    <subcellularLocation>
        <location evidence="1">Cell membrane</location>
        <topology evidence="1">Multi-pass membrane protein</topology>
    </subcellularLocation>
</comment>
<comment type="caution">
    <text evidence="9">The sequence shown here is derived from an EMBL/GenBank/DDBJ whole genome shotgun (WGS) entry which is preliminary data.</text>
</comment>
<evidence type="ECO:0000313" key="9">
    <source>
        <dbReference type="EMBL" id="MFC6152184.1"/>
    </source>
</evidence>
<dbReference type="PANTHER" id="PTHR30489:SF0">
    <property type="entry name" value="LIPOPROTEIN-RELEASING SYSTEM TRANSMEMBRANE PROTEIN LOLE"/>
    <property type="match status" value="1"/>
</dbReference>
<proteinExistence type="inferred from homology"/>
<keyword evidence="6 7" id="KW-0472">Membrane</keyword>
<reference evidence="10" key="1">
    <citation type="journal article" date="2019" name="Int. J. Syst. Evol. Microbiol.">
        <title>The Global Catalogue of Microorganisms (GCM) 10K type strain sequencing project: providing services to taxonomists for standard genome sequencing and annotation.</title>
        <authorList>
            <consortium name="The Broad Institute Genomics Platform"/>
            <consortium name="The Broad Institute Genome Sequencing Center for Infectious Disease"/>
            <person name="Wu L."/>
            <person name="Ma J."/>
        </authorList>
    </citation>
    <scope>NUCLEOTIDE SEQUENCE [LARGE SCALE GENOMIC DNA]</scope>
    <source>
        <strain evidence="10">DFY28</strain>
    </source>
</reference>
<keyword evidence="5 7" id="KW-1133">Transmembrane helix</keyword>
<dbReference type="EMBL" id="JBHSQI010000001">
    <property type="protein sequence ID" value="MFC6152184.1"/>
    <property type="molecule type" value="Genomic_DNA"/>
</dbReference>
<keyword evidence="3" id="KW-1003">Cell membrane</keyword>
<comment type="similarity">
    <text evidence="2">Belongs to the ABC-4 integral membrane protein family. LolC/E subfamily.</text>
</comment>
<evidence type="ECO:0000259" key="8">
    <source>
        <dbReference type="Pfam" id="PF02687"/>
    </source>
</evidence>
<evidence type="ECO:0000256" key="5">
    <source>
        <dbReference type="ARBA" id="ARBA00022989"/>
    </source>
</evidence>
<dbReference type="RefSeq" id="WP_128220269.1">
    <property type="nucleotide sequence ID" value="NZ_CP034929.1"/>
</dbReference>
<feature type="transmembrane region" description="Helical" evidence="7">
    <location>
        <begin position="72"/>
        <end position="92"/>
    </location>
</feature>
<evidence type="ECO:0000256" key="4">
    <source>
        <dbReference type="ARBA" id="ARBA00022692"/>
    </source>
</evidence>
<evidence type="ECO:0000256" key="6">
    <source>
        <dbReference type="ARBA" id="ARBA00023136"/>
    </source>
</evidence>
<evidence type="ECO:0000256" key="7">
    <source>
        <dbReference type="SAM" id="Phobius"/>
    </source>
</evidence>
<sequence>MIRLALRTFVDRWQLFVGTVLAVTAGVAIVHAGMTIILGVENSEAPAGASVEQAEACQEAVSATGTLTGMTVTLGAFLTIFVVGSTFGFAVDQRRRDLAVLRLGGVTAKQIRGLLLAEGCVAAVLGTLAGAVLGTGLTTVQRALLSGLGVFPDGAATPVRTAVLVIDLVVAFTVCFLGARGTAKRATRLKPLDALRRTADEQRVMTVRRWIVAVTALVLTALQTYVAAAGGGLLLTILLGLGIIITGSVATSRLAPLLVPAAAGVLTAWARRSVVVEVGVANLRDSVRRTASCAAPMIVLVGLVMGLQGILDTQSKATVVEAETLLAADLVATGDSIDLAAVNAIEGVALAAPETVISPEIQLTTGRTTTPGLGTVVAVDPDAFRATHLQRPDTGDLSDFGQRSVVFGPGLDSTSVSSHYDEITLDVGNDTVRLDEAARMSETLAGVDGFYVDRSVLPAEMLEGPTSVLIQLAGDADRDVVEQSLAAAGATSVLTPSESAVEQTSASEAENRAVMAAIVGLGSLYALISVLSTVAISIGQRRSELATLRLSGLTRQQIHGATVLEALAATTIGLVLGAITAVLALVGIWAATERVYGTAVVAIPWGLLAAMTVLTAALTTVTALLATRSALRLPAIRALGALD</sequence>
<feature type="transmembrane region" description="Helical" evidence="7">
    <location>
        <begin position="602"/>
        <end position="627"/>
    </location>
</feature>
<evidence type="ECO:0000256" key="2">
    <source>
        <dbReference type="ARBA" id="ARBA00005236"/>
    </source>
</evidence>
<dbReference type="InterPro" id="IPR051447">
    <property type="entry name" value="Lipoprotein-release_system"/>
</dbReference>
<dbReference type="Pfam" id="PF02687">
    <property type="entry name" value="FtsX"/>
    <property type="match status" value="2"/>
</dbReference>
<feature type="domain" description="ABC3 transporter permease C-terminal" evidence="8">
    <location>
        <begin position="518"/>
        <end position="634"/>
    </location>
</feature>
<keyword evidence="10" id="KW-1185">Reference proteome</keyword>
<organism evidence="9 10">
    <name type="scientific">Nocardioides yefusunii</name>
    <dbReference type="NCBI Taxonomy" id="2500546"/>
    <lineage>
        <taxon>Bacteria</taxon>
        <taxon>Bacillati</taxon>
        <taxon>Actinomycetota</taxon>
        <taxon>Actinomycetes</taxon>
        <taxon>Propionibacteriales</taxon>
        <taxon>Nocardioidaceae</taxon>
        <taxon>Nocardioides</taxon>
    </lineage>
</organism>
<evidence type="ECO:0000256" key="3">
    <source>
        <dbReference type="ARBA" id="ARBA00022475"/>
    </source>
</evidence>
<evidence type="ECO:0000256" key="1">
    <source>
        <dbReference type="ARBA" id="ARBA00004651"/>
    </source>
</evidence>
<dbReference type="PANTHER" id="PTHR30489">
    <property type="entry name" value="LIPOPROTEIN-RELEASING SYSTEM TRANSMEMBRANE PROTEIN LOLE"/>
    <property type="match status" value="1"/>
</dbReference>
<feature type="transmembrane region" description="Helical" evidence="7">
    <location>
        <begin position="211"/>
        <end position="244"/>
    </location>
</feature>
<keyword evidence="4 7" id="KW-0812">Transmembrane</keyword>
<feature type="transmembrane region" description="Helical" evidence="7">
    <location>
        <begin position="560"/>
        <end position="590"/>
    </location>
</feature>
<accession>A0ABW1QUD2</accession>
<dbReference type="InterPro" id="IPR003838">
    <property type="entry name" value="ABC3_permease_C"/>
</dbReference>
<evidence type="ECO:0000313" key="10">
    <source>
        <dbReference type="Proteomes" id="UP001596098"/>
    </source>
</evidence>
<feature type="transmembrane region" description="Helical" evidence="7">
    <location>
        <begin position="513"/>
        <end position="539"/>
    </location>
</feature>
<feature type="transmembrane region" description="Helical" evidence="7">
    <location>
        <begin position="157"/>
        <end position="179"/>
    </location>
</feature>
<gene>
    <name evidence="9" type="ORF">ACFPWU_00680</name>
</gene>
<feature type="domain" description="ABC3 transporter permease C-terminal" evidence="8">
    <location>
        <begin position="72"/>
        <end position="188"/>
    </location>
</feature>
<protein>
    <submittedName>
        <fullName evidence="9">FtsX-like permease family protein</fullName>
    </submittedName>
</protein>
<dbReference type="Proteomes" id="UP001596098">
    <property type="component" value="Unassembled WGS sequence"/>
</dbReference>
<feature type="transmembrane region" description="Helical" evidence="7">
    <location>
        <begin position="113"/>
        <end position="137"/>
    </location>
</feature>
<name>A0ABW1QUD2_9ACTN</name>